<name>A0A3S5ANG6_9PLAT</name>
<gene>
    <name evidence="2" type="ORF">PXEA_LOCUS34662</name>
</gene>
<organism evidence="2 3">
    <name type="scientific">Protopolystoma xenopodis</name>
    <dbReference type="NCBI Taxonomy" id="117903"/>
    <lineage>
        <taxon>Eukaryota</taxon>
        <taxon>Metazoa</taxon>
        <taxon>Spiralia</taxon>
        <taxon>Lophotrochozoa</taxon>
        <taxon>Platyhelminthes</taxon>
        <taxon>Monogenea</taxon>
        <taxon>Polyopisthocotylea</taxon>
        <taxon>Polystomatidea</taxon>
        <taxon>Polystomatidae</taxon>
        <taxon>Protopolystoma</taxon>
    </lineage>
</organism>
<keyword evidence="1" id="KW-0175">Coiled coil</keyword>
<accession>A0A3S5ANG6</accession>
<feature type="coiled-coil region" evidence="1">
    <location>
        <begin position="1"/>
        <end position="52"/>
    </location>
</feature>
<reference evidence="2" key="1">
    <citation type="submission" date="2018-11" db="EMBL/GenBank/DDBJ databases">
        <authorList>
            <consortium name="Pathogen Informatics"/>
        </authorList>
    </citation>
    <scope>NUCLEOTIDE SEQUENCE</scope>
</reference>
<comment type="caution">
    <text evidence="2">The sequence shown here is derived from an EMBL/GenBank/DDBJ whole genome shotgun (WGS) entry which is preliminary data.</text>
</comment>
<dbReference type="EMBL" id="CAAALY010268459">
    <property type="protein sequence ID" value="VEL41222.1"/>
    <property type="molecule type" value="Genomic_DNA"/>
</dbReference>
<proteinExistence type="predicted"/>
<dbReference type="OrthoDB" id="8123673at2759"/>
<sequence length="85" mass="9513">MQALEELALNFDQKASALQQRSNEVDDLQEQVNKLKENLEAKECQNDNAEISTQMKQKIMDLLNSLMLDLVEIGGLINPGLAVLN</sequence>
<dbReference type="Proteomes" id="UP000784294">
    <property type="component" value="Unassembled WGS sequence"/>
</dbReference>
<protein>
    <submittedName>
        <fullName evidence="2">Uncharacterized protein</fullName>
    </submittedName>
</protein>
<evidence type="ECO:0000313" key="2">
    <source>
        <dbReference type="EMBL" id="VEL41222.1"/>
    </source>
</evidence>
<evidence type="ECO:0000313" key="3">
    <source>
        <dbReference type="Proteomes" id="UP000784294"/>
    </source>
</evidence>
<keyword evidence="3" id="KW-1185">Reference proteome</keyword>
<evidence type="ECO:0000256" key="1">
    <source>
        <dbReference type="SAM" id="Coils"/>
    </source>
</evidence>
<dbReference type="AlphaFoldDB" id="A0A3S5ANG6"/>